<name>A0A327QS89_9FLAO</name>
<organism evidence="1 2">
    <name type="scientific">Arenibacter echinorum</name>
    <dbReference type="NCBI Taxonomy" id="440515"/>
    <lineage>
        <taxon>Bacteria</taxon>
        <taxon>Pseudomonadati</taxon>
        <taxon>Bacteroidota</taxon>
        <taxon>Flavobacteriia</taxon>
        <taxon>Flavobacteriales</taxon>
        <taxon>Flavobacteriaceae</taxon>
        <taxon>Arenibacter</taxon>
    </lineage>
</organism>
<dbReference type="Proteomes" id="UP000249696">
    <property type="component" value="Unassembled WGS sequence"/>
</dbReference>
<dbReference type="OrthoDB" id="1449028at2"/>
<gene>
    <name evidence="1" type="ORF">LV92_03795</name>
</gene>
<dbReference type="EMBL" id="QLLN01000008">
    <property type="protein sequence ID" value="RAJ07446.1"/>
    <property type="molecule type" value="Genomic_DNA"/>
</dbReference>
<accession>A0A327QS89</accession>
<keyword evidence="2" id="KW-1185">Reference proteome</keyword>
<dbReference type="RefSeq" id="WP_111625140.1">
    <property type="nucleotide sequence ID" value="NZ_QLLN01000008.1"/>
</dbReference>
<protein>
    <submittedName>
        <fullName evidence="1">Uncharacterized protein</fullName>
    </submittedName>
</protein>
<dbReference type="AlphaFoldDB" id="A0A327QS89"/>
<evidence type="ECO:0000313" key="1">
    <source>
        <dbReference type="EMBL" id="RAJ07446.1"/>
    </source>
</evidence>
<sequence length="100" mass="11681">MHKVILIILAIVVNELAGAYDESKLIDNCIFYTTNQYSNEYRWMPVIFMEASVNTENIAQYIPVDPEPSWKLFPNFKPIATHCAYNHKMNFQNYGVMDDK</sequence>
<comment type="caution">
    <text evidence="1">The sequence shown here is derived from an EMBL/GenBank/DDBJ whole genome shotgun (WGS) entry which is preliminary data.</text>
</comment>
<proteinExistence type="predicted"/>
<reference evidence="1 2" key="1">
    <citation type="submission" date="2018-06" db="EMBL/GenBank/DDBJ databases">
        <title>Genomic Encyclopedia of Archaeal and Bacterial Type Strains, Phase II (KMG-II): from individual species to whole genera.</title>
        <authorList>
            <person name="Goeker M."/>
        </authorList>
    </citation>
    <scope>NUCLEOTIDE SEQUENCE [LARGE SCALE GENOMIC DNA]</scope>
    <source>
        <strain evidence="1 2">DSM 23522</strain>
    </source>
</reference>
<evidence type="ECO:0000313" key="2">
    <source>
        <dbReference type="Proteomes" id="UP000249696"/>
    </source>
</evidence>